<comment type="cofactor">
    <cofactor evidence="6">
        <name>FMN</name>
        <dbReference type="ChEBI" id="CHEBI:58210"/>
    </cofactor>
</comment>
<dbReference type="InterPro" id="IPR010209">
    <property type="entry name" value="Ion_transpt_RnfG/RsxG"/>
</dbReference>
<dbReference type="GO" id="GO:0005886">
    <property type="term" value="C:plasma membrane"/>
    <property type="evidence" value="ECO:0007669"/>
    <property type="project" value="UniProtKB-SubCell"/>
</dbReference>
<feature type="modified residue" description="FMN phosphoryl threonine" evidence="6">
    <location>
        <position position="173"/>
    </location>
</feature>
<keyword evidence="6" id="KW-0997">Cell inner membrane</keyword>
<keyword evidence="6" id="KW-1278">Translocase</keyword>
<comment type="similarity">
    <text evidence="6">Belongs to the RnfG family.</text>
</comment>
<proteinExistence type="inferred from homology"/>
<dbReference type="HAMAP" id="MF_00479">
    <property type="entry name" value="RsxG_RnfG"/>
    <property type="match status" value="1"/>
</dbReference>
<evidence type="ECO:0000256" key="6">
    <source>
        <dbReference type="HAMAP-Rule" id="MF_00479"/>
    </source>
</evidence>
<dbReference type="InterPro" id="IPR007329">
    <property type="entry name" value="FMN-bd"/>
</dbReference>
<reference evidence="8" key="1">
    <citation type="submission" date="2016-04" db="EMBL/GenBank/DDBJ databases">
        <authorList>
            <person name="Evans L.H."/>
            <person name="Alamgir A."/>
            <person name="Owens N."/>
            <person name="Weber N.D."/>
            <person name="Virtaneva K."/>
            <person name="Barbian K."/>
            <person name="Babar A."/>
            <person name="Rosenke K."/>
        </authorList>
    </citation>
    <scope>NUCLEOTIDE SEQUENCE</scope>
    <source>
        <strain evidence="8">86</strain>
    </source>
</reference>
<dbReference type="AlphaFoldDB" id="A0A212K5Q1"/>
<evidence type="ECO:0000256" key="3">
    <source>
        <dbReference type="ARBA" id="ARBA00022630"/>
    </source>
</evidence>
<dbReference type="GO" id="GO:0022900">
    <property type="term" value="P:electron transport chain"/>
    <property type="evidence" value="ECO:0007669"/>
    <property type="project" value="UniProtKB-UniRule"/>
</dbReference>
<evidence type="ECO:0000256" key="1">
    <source>
        <dbReference type="ARBA" id="ARBA00022448"/>
    </source>
</evidence>
<name>A0A212K5Q1_9PROT</name>
<dbReference type="GO" id="GO:0010181">
    <property type="term" value="F:FMN binding"/>
    <property type="evidence" value="ECO:0007669"/>
    <property type="project" value="InterPro"/>
</dbReference>
<dbReference type="PANTHER" id="PTHR36118:SF1">
    <property type="entry name" value="ION-TRANSLOCATING OXIDOREDUCTASE COMPLEX SUBUNIT G"/>
    <property type="match status" value="1"/>
</dbReference>
<sequence length="213" mass="22462">MASLRSRPWYQGVLLGGFCLVAAATLAWGQRLTAPAIAAAARADLAASLDQVIPATLRDNDMTADTVTVEGEGGPTPVYRARKNGAITAVAYRVVGQGYGGEIELVMGVDRAGEILGVRVVRHAETPGLGDRIDVRKSDWIKAFTGHSRANTPDSQWAVKKDGGMFDQFSGATVTPRAVVRAVKQGLALFHANRAQMLGPDAAAAPREPGRLS</sequence>
<dbReference type="Pfam" id="PF04205">
    <property type="entry name" value="FMN_bind"/>
    <property type="match status" value="1"/>
</dbReference>
<accession>A0A212K5Q1</accession>
<evidence type="ECO:0000313" key="8">
    <source>
        <dbReference type="EMBL" id="SBW07060.1"/>
    </source>
</evidence>
<keyword evidence="6" id="KW-0472">Membrane</keyword>
<comment type="function">
    <text evidence="6">Part of a membrane-bound complex that couples electron transfer with translocation of ions across the membrane.</text>
</comment>
<evidence type="ECO:0000256" key="2">
    <source>
        <dbReference type="ARBA" id="ARBA00022553"/>
    </source>
</evidence>
<comment type="subunit">
    <text evidence="6">The complex is composed of six subunits: RnfA, RnfB, RnfC, RnfD, RnfE and RnfG.</text>
</comment>
<keyword evidence="3 6" id="KW-0285">Flavoprotein</keyword>
<protein>
    <recommendedName>
        <fullName evidence="6">Ion-translocating oxidoreductase complex subunit G</fullName>
        <ecNumber evidence="6">7.-.-.-</ecNumber>
    </recommendedName>
    <alternativeName>
        <fullName evidence="6">Rnf electron transport complex subunit G</fullName>
    </alternativeName>
</protein>
<evidence type="ECO:0000259" key="7">
    <source>
        <dbReference type="SMART" id="SM00900"/>
    </source>
</evidence>
<keyword evidence="5 6" id="KW-0249">Electron transport</keyword>
<organism evidence="8">
    <name type="scientific">uncultured Alphaproteobacteria bacterium</name>
    <dbReference type="NCBI Taxonomy" id="91750"/>
    <lineage>
        <taxon>Bacteria</taxon>
        <taxon>Pseudomonadati</taxon>
        <taxon>Pseudomonadota</taxon>
        <taxon>Alphaproteobacteria</taxon>
        <taxon>environmental samples</taxon>
    </lineage>
</organism>
<comment type="subcellular location">
    <subcellularLocation>
        <location evidence="6">Cell inner membrane</location>
        <topology evidence="6">Single-pass membrane protein</topology>
    </subcellularLocation>
</comment>
<evidence type="ECO:0000256" key="5">
    <source>
        <dbReference type="ARBA" id="ARBA00022982"/>
    </source>
</evidence>
<feature type="domain" description="FMN-binding" evidence="7">
    <location>
        <begin position="98"/>
        <end position="190"/>
    </location>
</feature>
<dbReference type="GO" id="GO:0009055">
    <property type="term" value="F:electron transfer activity"/>
    <property type="evidence" value="ECO:0007669"/>
    <property type="project" value="InterPro"/>
</dbReference>
<keyword evidence="1 6" id="KW-0813">Transport</keyword>
<dbReference type="NCBIfam" id="NF002519">
    <property type="entry name" value="PRK01908.1"/>
    <property type="match status" value="1"/>
</dbReference>
<dbReference type="PIRSF" id="PIRSF006091">
    <property type="entry name" value="E_trnsport_RnfG"/>
    <property type="match status" value="1"/>
</dbReference>
<dbReference type="PANTHER" id="PTHR36118">
    <property type="entry name" value="ION-TRANSLOCATING OXIDOREDUCTASE COMPLEX SUBUNIT G"/>
    <property type="match status" value="1"/>
</dbReference>
<dbReference type="NCBIfam" id="TIGR01947">
    <property type="entry name" value="rnfG"/>
    <property type="match status" value="1"/>
</dbReference>
<keyword evidence="6" id="KW-1003">Cell membrane</keyword>
<keyword evidence="6" id="KW-1133">Transmembrane helix</keyword>
<dbReference type="EC" id="7.-.-.-" evidence="6"/>
<gene>
    <name evidence="8" type="primary">rsxG</name>
    <name evidence="6" type="synonym">rnfG</name>
    <name evidence="8" type="ORF">KL86APRO_12195</name>
</gene>
<evidence type="ECO:0000256" key="4">
    <source>
        <dbReference type="ARBA" id="ARBA00022643"/>
    </source>
</evidence>
<keyword evidence="4 6" id="KW-0288">FMN</keyword>
<dbReference type="EMBL" id="FLUO01000001">
    <property type="protein sequence ID" value="SBW07060.1"/>
    <property type="molecule type" value="Genomic_DNA"/>
</dbReference>
<dbReference type="SMART" id="SM00900">
    <property type="entry name" value="FMN_bind"/>
    <property type="match status" value="1"/>
</dbReference>
<keyword evidence="2 6" id="KW-0597">Phosphoprotein</keyword>
<keyword evidence="6" id="KW-0812">Transmembrane</keyword>